<proteinExistence type="predicted"/>
<dbReference type="EMBL" id="BGZK01000344">
    <property type="protein sequence ID" value="GBP38156.1"/>
    <property type="molecule type" value="Genomic_DNA"/>
</dbReference>
<protein>
    <submittedName>
        <fullName evidence="2">Uncharacterized protein</fullName>
    </submittedName>
</protein>
<keyword evidence="3" id="KW-1185">Reference proteome</keyword>
<dbReference type="Proteomes" id="UP000299102">
    <property type="component" value="Unassembled WGS sequence"/>
</dbReference>
<organism evidence="2 3">
    <name type="scientific">Eumeta variegata</name>
    <name type="common">Bagworm moth</name>
    <name type="synonym">Eumeta japonica</name>
    <dbReference type="NCBI Taxonomy" id="151549"/>
    <lineage>
        <taxon>Eukaryota</taxon>
        <taxon>Metazoa</taxon>
        <taxon>Ecdysozoa</taxon>
        <taxon>Arthropoda</taxon>
        <taxon>Hexapoda</taxon>
        <taxon>Insecta</taxon>
        <taxon>Pterygota</taxon>
        <taxon>Neoptera</taxon>
        <taxon>Endopterygota</taxon>
        <taxon>Lepidoptera</taxon>
        <taxon>Glossata</taxon>
        <taxon>Ditrysia</taxon>
        <taxon>Tineoidea</taxon>
        <taxon>Psychidae</taxon>
        <taxon>Oiketicinae</taxon>
        <taxon>Eumeta</taxon>
    </lineage>
</organism>
<dbReference type="AlphaFoldDB" id="A0A4C1VGU8"/>
<name>A0A4C1VGU8_EUMVA</name>
<sequence length="154" mass="16656">MTALSLRAKEQGLARLRVKNKRIRFPRYSGSYITRGIGNSGNKASRSRYGAPRRAAGGGGGCVIDQRARRRSNTLSGGDACGRTRGSVGRPAPLHCFGHGRSPPSRSARRAVDAVYETMSLRGRKFLLTNARLARVTARAARPRARSHGVSLAR</sequence>
<evidence type="ECO:0000313" key="2">
    <source>
        <dbReference type="EMBL" id="GBP38156.1"/>
    </source>
</evidence>
<evidence type="ECO:0000256" key="1">
    <source>
        <dbReference type="SAM" id="MobiDB-lite"/>
    </source>
</evidence>
<reference evidence="2 3" key="1">
    <citation type="journal article" date="2019" name="Commun. Biol.">
        <title>The bagworm genome reveals a unique fibroin gene that provides high tensile strength.</title>
        <authorList>
            <person name="Kono N."/>
            <person name="Nakamura H."/>
            <person name="Ohtoshi R."/>
            <person name="Tomita M."/>
            <person name="Numata K."/>
            <person name="Arakawa K."/>
        </authorList>
    </citation>
    <scope>NUCLEOTIDE SEQUENCE [LARGE SCALE GENOMIC DNA]</scope>
</reference>
<feature type="region of interest" description="Disordered" evidence="1">
    <location>
        <begin position="39"/>
        <end position="92"/>
    </location>
</feature>
<evidence type="ECO:0000313" key="3">
    <source>
        <dbReference type="Proteomes" id="UP000299102"/>
    </source>
</evidence>
<comment type="caution">
    <text evidence="2">The sequence shown here is derived from an EMBL/GenBank/DDBJ whole genome shotgun (WGS) entry which is preliminary data.</text>
</comment>
<accession>A0A4C1VGU8</accession>
<gene>
    <name evidence="2" type="ORF">EVAR_80441_1</name>
</gene>